<evidence type="ECO:0000313" key="5">
    <source>
        <dbReference type="EMBL" id="UTR82209.1"/>
    </source>
</evidence>
<name>A0AAD0VED8_9ACTN</name>
<evidence type="ECO:0000256" key="2">
    <source>
        <dbReference type="ARBA" id="ARBA00022649"/>
    </source>
</evidence>
<comment type="similarity">
    <text evidence="1">Belongs to the PemK/MazF family.</text>
</comment>
<dbReference type="RefSeq" id="WP_114931364.1">
    <property type="nucleotide sequence ID" value="NZ_BMSP01000007.1"/>
</dbReference>
<feature type="region of interest" description="Disordered" evidence="3">
    <location>
        <begin position="24"/>
        <end position="73"/>
    </location>
</feature>
<dbReference type="SUPFAM" id="SSF50118">
    <property type="entry name" value="Cell growth inhibitor/plasmid maintenance toxic component"/>
    <property type="match status" value="1"/>
</dbReference>
<evidence type="ECO:0000313" key="6">
    <source>
        <dbReference type="Proteomes" id="UP000253779"/>
    </source>
</evidence>
<dbReference type="Proteomes" id="UP000253779">
    <property type="component" value="Chromosome"/>
</dbReference>
<protein>
    <submittedName>
        <fullName evidence="4">Type II toxin-antitoxin system PemK/MazF family toxin</fullName>
    </submittedName>
</protein>
<dbReference type="Proteomes" id="UP001058236">
    <property type="component" value="Chromosome"/>
</dbReference>
<reference evidence="4 6" key="1">
    <citation type="submission" date="2018-07" db="EMBL/GenBank/DDBJ databases">
        <title>Complete genome sequence of soil actinomycete Streptomyces cavourensis tj430.</title>
        <authorList>
            <person name="Wang P."/>
            <person name="Huang Y."/>
        </authorList>
    </citation>
    <scope>NUCLEOTIDE SEQUENCE [LARGE SCALE GENOMIC DNA]</scope>
    <source>
        <strain evidence="4 6">TJ430</strain>
    </source>
</reference>
<sequence>MDTIWWVALVATVLLALVAAVVDGRGRSGRGPGGRGPGRSERPGRSGRPAGSTRPPSRPSGPAGRGDGRTPRAGEVWWADVPYEDGPGSKDRPCLVLSVRGRGRGATALVAKITSKDHGERPGVIPLPAGAVGDQRGRRSFLETDELREVRVGAFRRRVGVVDPGVWERVRGLGAG</sequence>
<evidence type="ECO:0000313" key="7">
    <source>
        <dbReference type="Proteomes" id="UP001058236"/>
    </source>
</evidence>
<dbReference type="Pfam" id="PF02452">
    <property type="entry name" value="PemK_toxin"/>
    <property type="match status" value="1"/>
</dbReference>
<dbReference type="EMBL" id="CP101397">
    <property type="protein sequence ID" value="UTR82209.1"/>
    <property type="molecule type" value="Genomic_DNA"/>
</dbReference>
<evidence type="ECO:0000256" key="1">
    <source>
        <dbReference type="ARBA" id="ARBA00007521"/>
    </source>
</evidence>
<proteinExistence type="inferred from homology"/>
<dbReference type="AlphaFoldDB" id="A0AAD0VED8"/>
<keyword evidence="7" id="KW-1185">Reference proteome</keyword>
<evidence type="ECO:0000256" key="3">
    <source>
        <dbReference type="SAM" id="MobiDB-lite"/>
    </source>
</evidence>
<feature type="compositionally biased region" description="Low complexity" evidence="3">
    <location>
        <begin position="46"/>
        <end position="55"/>
    </location>
</feature>
<accession>A0AAD0VED8</accession>
<keyword evidence="2" id="KW-1277">Toxin-antitoxin system</keyword>
<dbReference type="Gene3D" id="2.30.30.110">
    <property type="match status" value="1"/>
</dbReference>
<dbReference type="GO" id="GO:0003677">
    <property type="term" value="F:DNA binding"/>
    <property type="evidence" value="ECO:0007669"/>
    <property type="project" value="InterPro"/>
</dbReference>
<dbReference type="GeneID" id="97758542"/>
<dbReference type="EMBL" id="CP030930">
    <property type="protein sequence ID" value="AXI71811.1"/>
    <property type="molecule type" value="Genomic_DNA"/>
</dbReference>
<organism evidence="4 6">
    <name type="scientific">Streptomyces cavourensis</name>
    <dbReference type="NCBI Taxonomy" id="67258"/>
    <lineage>
        <taxon>Bacteria</taxon>
        <taxon>Bacillati</taxon>
        <taxon>Actinomycetota</taxon>
        <taxon>Actinomycetes</taxon>
        <taxon>Kitasatosporales</taxon>
        <taxon>Streptomycetaceae</taxon>
        <taxon>Streptomyces</taxon>
    </lineage>
</organism>
<reference evidence="5" key="2">
    <citation type="submission" date="2022-07" db="EMBL/GenBank/DDBJ databases">
        <title>Genomic of Streptomyces cavourensis F2.</title>
        <authorList>
            <person name="Hu S."/>
            <person name="Liang W."/>
        </authorList>
    </citation>
    <scope>NUCLEOTIDE SEQUENCE</scope>
    <source>
        <strain evidence="5">F2</strain>
    </source>
</reference>
<dbReference type="InterPro" id="IPR011067">
    <property type="entry name" value="Plasmid_toxin/cell-grow_inhib"/>
</dbReference>
<dbReference type="InterPro" id="IPR003477">
    <property type="entry name" value="PemK-like"/>
</dbReference>
<evidence type="ECO:0000313" key="4">
    <source>
        <dbReference type="EMBL" id="AXI71811.1"/>
    </source>
</evidence>
<gene>
    <name evidence="4" type="ORF">DTW94_11355</name>
    <name evidence="5" type="ORF">NLU04_28910</name>
</gene>